<feature type="domain" description="ChsH2 C-terminal OB-fold" evidence="1">
    <location>
        <begin position="56"/>
        <end position="121"/>
    </location>
</feature>
<dbReference type="Gene3D" id="6.10.30.10">
    <property type="match status" value="1"/>
</dbReference>
<reference evidence="4" key="1">
    <citation type="journal article" date="2019" name="Int. J. Syst. Evol. Microbiol.">
        <title>The Global Catalogue of Microorganisms (GCM) 10K type strain sequencing project: providing services to taxonomists for standard genome sequencing and annotation.</title>
        <authorList>
            <consortium name="The Broad Institute Genomics Platform"/>
            <consortium name="The Broad Institute Genome Sequencing Center for Infectious Disease"/>
            <person name="Wu L."/>
            <person name="Ma J."/>
        </authorList>
    </citation>
    <scope>NUCLEOTIDE SEQUENCE [LARGE SCALE GENOMIC DNA]</scope>
    <source>
        <strain evidence="4">JCM 18298</strain>
    </source>
</reference>
<dbReference type="RefSeq" id="WP_345497410.1">
    <property type="nucleotide sequence ID" value="NZ_BAABJM010000004.1"/>
</dbReference>
<dbReference type="Pfam" id="PF12172">
    <property type="entry name" value="zf-ChsH2"/>
    <property type="match status" value="1"/>
</dbReference>
<feature type="domain" description="ChsH2 rubredoxin-like zinc ribbon" evidence="2">
    <location>
        <begin position="19"/>
        <end position="55"/>
    </location>
</feature>
<dbReference type="InterPro" id="IPR012340">
    <property type="entry name" value="NA-bd_OB-fold"/>
</dbReference>
<dbReference type="PANTHER" id="PTHR34075:SF5">
    <property type="entry name" value="BLR3430 PROTEIN"/>
    <property type="match status" value="1"/>
</dbReference>
<dbReference type="SUPFAM" id="SSF50249">
    <property type="entry name" value="Nucleic acid-binding proteins"/>
    <property type="match status" value="1"/>
</dbReference>
<dbReference type="EMBL" id="BAABJM010000004">
    <property type="protein sequence ID" value="GAA5061127.1"/>
    <property type="molecule type" value="Genomic_DNA"/>
</dbReference>
<dbReference type="InterPro" id="IPR022002">
    <property type="entry name" value="ChsH2_Znr"/>
</dbReference>
<evidence type="ECO:0000313" key="3">
    <source>
        <dbReference type="EMBL" id="GAA5061127.1"/>
    </source>
</evidence>
<dbReference type="Pfam" id="PF01796">
    <property type="entry name" value="OB_ChsH2_C"/>
    <property type="match status" value="1"/>
</dbReference>
<protein>
    <submittedName>
        <fullName evidence="3">OB-fold domain-containing protein</fullName>
    </submittedName>
</protein>
<sequence length="139" mass="15038">MTTEPKPVPIPTPLTAPFWAAAQRHEIALQRCGECSAAIGYPRLNCPNCGGRDLDWFTATGRGRVWSYVVVERADPTFAPDVPYVLAVIELDEGPRLLSIVVDVVAAYDMGLLDLAVRASFETRGAQQVPIFVPIGEGA</sequence>
<evidence type="ECO:0000313" key="4">
    <source>
        <dbReference type="Proteomes" id="UP001500603"/>
    </source>
</evidence>
<name>A0ABP9KL04_9NOCA</name>
<dbReference type="InterPro" id="IPR002878">
    <property type="entry name" value="ChsH2_C"/>
</dbReference>
<dbReference type="Proteomes" id="UP001500603">
    <property type="component" value="Unassembled WGS sequence"/>
</dbReference>
<keyword evidence="4" id="KW-1185">Reference proteome</keyword>
<dbReference type="InterPro" id="IPR052513">
    <property type="entry name" value="Thioester_dehydratase-like"/>
</dbReference>
<evidence type="ECO:0000259" key="2">
    <source>
        <dbReference type="Pfam" id="PF12172"/>
    </source>
</evidence>
<gene>
    <name evidence="3" type="ORF">GCM10023318_43360</name>
</gene>
<accession>A0ABP9KL04</accession>
<evidence type="ECO:0000259" key="1">
    <source>
        <dbReference type="Pfam" id="PF01796"/>
    </source>
</evidence>
<proteinExistence type="predicted"/>
<comment type="caution">
    <text evidence="3">The sequence shown here is derived from an EMBL/GenBank/DDBJ whole genome shotgun (WGS) entry which is preliminary data.</text>
</comment>
<organism evidence="3 4">
    <name type="scientific">Nocardia callitridis</name>
    <dbReference type="NCBI Taxonomy" id="648753"/>
    <lineage>
        <taxon>Bacteria</taxon>
        <taxon>Bacillati</taxon>
        <taxon>Actinomycetota</taxon>
        <taxon>Actinomycetes</taxon>
        <taxon>Mycobacteriales</taxon>
        <taxon>Nocardiaceae</taxon>
        <taxon>Nocardia</taxon>
    </lineage>
</organism>
<dbReference type="PANTHER" id="PTHR34075">
    <property type="entry name" value="BLR3430 PROTEIN"/>
    <property type="match status" value="1"/>
</dbReference>